<dbReference type="GO" id="GO:0005524">
    <property type="term" value="F:ATP binding"/>
    <property type="evidence" value="ECO:0007669"/>
    <property type="project" value="InterPro"/>
</dbReference>
<evidence type="ECO:0000313" key="2">
    <source>
        <dbReference type="EMBL" id="SDM85284.1"/>
    </source>
</evidence>
<keyword evidence="3" id="KW-1185">Reference proteome</keyword>
<dbReference type="InterPro" id="IPR025662">
    <property type="entry name" value="Sigma_54_int_dom_ATP-bd_1"/>
</dbReference>
<accession>A0A1G9WL66</accession>
<dbReference type="InterPro" id="IPR027417">
    <property type="entry name" value="P-loop_NTPase"/>
</dbReference>
<dbReference type="SUPFAM" id="SSF53795">
    <property type="entry name" value="PEP carboxykinase-like"/>
    <property type="match status" value="1"/>
</dbReference>
<dbReference type="Pfam" id="PF07475">
    <property type="entry name" value="Hpr_kinase_C"/>
    <property type="match status" value="1"/>
</dbReference>
<sequence>MTITLHGACCTLRSGGILIRGESGSGKSSLALLLASLEDGAFVADDRVVCDVNGGRVLARAHPVLAGRVEVRGQGILTVAELGLTSCEEAILDLVVDLVDSSPRLPEPPASTDLLGVPLPRLVLDHGVRAAGLAPLLIRAALRKPTP</sequence>
<organism evidence="2 3">
    <name type="scientific">Methylobacterium phyllostachyos</name>
    <dbReference type="NCBI Taxonomy" id="582672"/>
    <lineage>
        <taxon>Bacteria</taxon>
        <taxon>Pseudomonadati</taxon>
        <taxon>Pseudomonadota</taxon>
        <taxon>Alphaproteobacteria</taxon>
        <taxon>Hyphomicrobiales</taxon>
        <taxon>Methylobacteriaceae</taxon>
        <taxon>Methylobacterium</taxon>
    </lineage>
</organism>
<dbReference type="GO" id="GO:0000155">
    <property type="term" value="F:phosphorelay sensor kinase activity"/>
    <property type="evidence" value="ECO:0007669"/>
    <property type="project" value="InterPro"/>
</dbReference>
<gene>
    <name evidence="2" type="ORF">SAMN05216360_10436</name>
</gene>
<dbReference type="STRING" id="582672.SAMN05216360_10436"/>
<proteinExistence type="predicted"/>
<name>A0A1G9WL66_9HYPH</name>
<evidence type="ECO:0000259" key="1">
    <source>
        <dbReference type="Pfam" id="PF07475"/>
    </source>
</evidence>
<keyword evidence="2" id="KW-0808">Transferase</keyword>
<dbReference type="RefSeq" id="WP_244507494.1">
    <property type="nucleotide sequence ID" value="NZ_FNHS01000004.1"/>
</dbReference>
<dbReference type="AlphaFoldDB" id="A0A1G9WL66"/>
<protein>
    <submittedName>
        <fullName evidence="2">HPr Serine kinase C-terminal domain-containing protein</fullName>
    </submittedName>
</protein>
<feature type="domain" description="HPr kinase/phosphorylase C-terminal" evidence="1">
    <location>
        <begin position="3"/>
        <end position="122"/>
    </location>
</feature>
<keyword evidence="2" id="KW-0418">Kinase</keyword>
<dbReference type="EMBL" id="FNHS01000004">
    <property type="protein sequence ID" value="SDM85284.1"/>
    <property type="molecule type" value="Genomic_DNA"/>
</dbReference>
<dbReference type="InterPro" id="IPR011104">
    <property type="entry name" value="Hpr_kin/Pase_C"/>
</dbReference>
<dbReference type="Gene3D" id="3.40.50.300">
    <property type="entry name" value="P-loop containing nucleotide triphosphate hydrolases"/>
    <property type="match status" value="1"/>
</dbReference>
<dbReference type="GO" id="GO:0006109">
    <property type="term" value="P:regulation of carbohydrate metabolic process"/>
    <property type="evidence" value="ECO:0007669"/>
    <property type="project" value="InterPro"/>
</dbReference>
<dbReference type="Proteomes" id="UP000198704">
    <property type="component" value="Unassembled WGS sequence"/>
</dbReference>
<dbReference type="PROSITE" id="PS00675">
    <property type="entry name" value="SIGMA54_INTERACT_1"/>
    <property type="match status" value="1"/>
</dbReference>
<evidence type="ECO:0000313" key="3">
    <source>
        <dbReference type="Proteomes" id="UP000198704"/>
    </source>
</evidence>
<reference evidence="3" key="1">
    <citation type="submission" date="2016-10" db="EMBL/GenBank/DDBJ databases">
        <authorList>
            <person name="Varghese N."/>
            <person name="Submissions S."/>
        </authorList>
    </citation>
    <scope>NUCLEOTIDE SEQUENCE [LARGE SCALE GENOMIC DNA]</scope>
    <source>
        <strain evidence="3">BL47</strain>
    </source>
</reference>